<dbReference type="InterPro" id="IPR027417">
    <property type="entry name" value="P-loop_NTPase"/>
</dbReference>
<dbReference type="InterPro" id="IPR029493">
    <property type="entry name" value="RecD2-like_HHH"/>
</dbReference>
<dbReference type="GO" id="GO:0043139">
    <property type="term" value="F:5'-3' DNA helicase activity"/>
    <property type="evidence" value="ECO:0007669"/>
    <property type="project" value="UniProtKB-UniRule"/>
</dbReference>
<sequence>MEDLKTLKGEVDSIIFKSEDTGFCVLMLNCDNDLITVVGEMGDVEEGEDLVVTGEFTSHQKFGEQFKVHIFERSLPTTSAAIQRYLASGAISGIGPVLAKKLVNKFGDDTLDIIENTPDRLTEIDGITVKKAEKISQEFKTTFAARSLMSYLNKFEIETSYGIKAWKRWGNTAEQIIKSNPYVLCIQGVDLSFSRADAVAAKSDIPADSECRIKAGITYILRQNADQGHTCLPLDSLVKTAVSYLDVDEKLIKKVIEDETEEENLYYYDKHGRRFVMLADFYKAEDYIARRLAIMRQISYDNKIDFSEVIDLEEENNGIQYEKIQREAINLALSKGFLVLTGGPGTGKTTTLNAIISLYQQQGLNVMICAPTGRAAKRLSDLTGFDAKTIHRLLEVKHTSGDTLAFIHDENNLLDCDALIIDEMSMVDSCLFEAVLRAISVTCKLVLVGDSDQLPSVGAGNVLKDIIDSGVMSVVTLKEIFRQAQESEIVMNAHKIVNGEHIDLASKDKDFFFMQRLEYGELQDLVVELCKTRLPKAYDYSPIDDIQVLSPTRKGPAGTVELNKRLQQELNPPAAGKSEVKTPVYTFRKGDKVMQTKNDYEILWKKYITEDKTESGAGIFNGDIGIIIAVNKILKTVTIDFEGRIAVYDKQMLDNLELAYAITVHKSQGSEFDVVILTVFGGFDKLYYRNLLYTAVTRAKRMLIIVGSKKRVDFMIDNNKRTLRYTALKNMLMELVEGDDSGQQTLDI</sequence>
<dbReference type="EMBL" id="JAOQJZ010000002">
    <property type="protein sequence ID" value="MCU6704970.1"/>
    <property type="molecule type" value="Genomic_DNA"/>
</dbReference>
<dbReference type="InterPro" id="IPR050534">
    <property type="entry name" value="Coronavir_polyprotein_1ab"/>
</dbReference>
<comment type="similarity">
    <text evidence="3">Belongs to the RecD family. RecD2 subfamily.</text>
</comment>
<evidence type="ECO:0000259" key="4">
    <source>
        <dbReference type="SMART" id="SM00382"/>
    </source>
</evidence>
<dbReference type="InterPro" id="IPR003593">
    <property type="entry name" value="AAA+_ATPase"/>
</dbReference>
<dbReference type="RefSeq" id="WP_117938599.1">
    <property type="nucleotide sequence ID" value="NZ_JAOQJZ010000002.1"/>
</dbReference>
<dbReference type="CDD" id="cd17933">
    <property type="entry name" value="DEXSc_RecD-like"/>
    <property type="match status" value="1"/>
</dbReference>
<dbReference type="HAMAP" id="MF_01488">
    <property type="entry name" value="RecD2"/>
    <property type="match status" value="1"/>
</dbReference>
<evidence type="ECO:0000313" key="5">
    <source>
        <dbReference type="EMBL" id="MCU6704970.1"/>
    </source>
</evidence>
<reference evidence="5 6" key="1">
    <citation type="journal article" date="2021" name="ISME Commun">
        <title>Automated analysis of genomic sequences facilitates high-throughput and comprehensive description of bacteria.</title>
        <authorList>
            <person name="Hitch T.C.A."/>
        </authorList>
    </citation>
    <scope>NUCLEOTIDE SEQUENCE [LARGE SCALE GENOMIC DNA]</scope>
    <source>
        <strain evidence="5 6">Sanger_31</strain>
    </source>
</reference>
<dbReference type="InterPro" id="IPR041451">
    <property type="entry name" value="RecD2_SH13"/>
</dbReference>
<keyword evidence="1 3" id="KW-0547">Nucleotide-binding</keyword>
<dbReference type="PANTHER" id="PTHR43788">
    <property type="entry name" value="DNA2/NAM7 HELICASE FAMILY MEMBER"/>
    <property type="match status" value="1"/>
</dbReference>
<dbReference type="EC" id="5.6.2.3" evidence="3"/>
<dbReference type="PANTHER" id="PTHR43788:SF6">
    <property type="entry name" value="DNA HELICASE B"/>
    <property type="match status" value="1"/>
</dbReference>
<dbReference type="GO" id="GO:0017116">
    <property type="term" value="F:single-stranded DNA helicase activity"/>
    <property type="evidence" value="ECO:0007669"/>
    <property type="project" value="TreeGrafter"/>
</dbReference>
<dbReference type="InterPro" id="IPR055446">
    <property type="entry name" value="RecD2_N_OB"/>
</dbReference>
<evidence type="ECO:0000256" key="1">
    <source>
        <dbReference type="ARBA" id="ARBA00022741"/>
    </source>
</evidence>
<accession>A0AAE3LH41</accession>
<feature type="binding site" evidence="3">
    <location>
        <begin position="345"/>
        <end position="349"/>
    </location>
    <ligand>
        <name>ATP</name>
        <dbReference type="ChEBI" id="CHEBI:30616"/>
    </ligand>
</feature>
<keyword evidence="2 3" id="KW-0067">ATP-binding</keyword>
<protein>
    <recommendedName>
        <fullName evidence="3">ATP-dependent RecD2 DNA helicase</fullName>
        <ecNumber evidence="3">5.6.2.3</ecNumber>
    </recommendedName>
    <alternativeName>
        <fullName evidence="3">DNA 5'-3' helicase subunit RecD2</fullName>
    </alternativeName>
</protein>
<dbReference type="SUPFAM" id="SSF52540">
    <property type="entry name" value="P-loop containing nucleoside triphosphate hydrolases"/>
    <property type="match status" value="1"/>
</dbReference>
<keyword evidence="6" id="KW-1185">Reference proteome</keyword>
<dbReference type="Pfam" id="PF23139">
    <property type="entry name" value="OB_YrrC"/>
    <property type="match status" value="1"/>
</dbReference>
<comment type="function">
    <text evidence="3">DNA-dependent ATPase and ATP-dependent 5'-3' DNA helicase. Has no activity on blunt DNA or DNA with 3'-overhangs, requires at least 10 bases of 5'-ssDNA for helicase activity.</text>
</comment>
<dbReference type="Pfam" id="PF13604">
    <property type="entry name" value="AAA_30"/>
    <property type="match status" value="1"/>
</dbReference>
<dbReference type="NCBIfam" id="TIGR01448">
    <property type="entry name" value="recD_rel"/>
    <property type="match status" value="1"/>
</dbReference>
<dbReference type="GO" id="GO:0003677">
    <property type="term" value="F:DNA binding"/>
    <property type="evidence" value="ECO:0007669"/>
    <property type="project" value="UniProtKB-UniRule"/>
</dbReference>
<organism evidence="5 6">
    <name type="scientific">Hominimerdicola aceti</name>
    <dbReference type="NCBI Taxonomy" id="2981726"/>
    <lineage>
        <taxon>Bacteria</taxon>
        <taxon>Bacillati</taxon>
        <taxon>Bacillota</taxon>
        <taxon>Clostridia</taxon>
        <taxon>Eubacteriales</taxon>
        <taxon>Oscillospiraceae</taxon>
        <taxon>Hominimerdicola</taxon>
    </lineage>
</organism>
<dbReference type="Gene3D" id="1.10.10.2220">
    <property type="match status" value="1"/>
</dbReference>
<evidence type="ECO:0000313" key="6">
    <source>
        <dbReference type="Proteomes" id="UP001208131"/>
    </source>
</evidence>
<dbReference type="InterPro" id="IPR027785">
    <property type="entry name" value="UvrD-like_helicase_C"/>
</dbReference>
<dbReference type="GO" id="GO:0016787">
    <property type="term" value="F:hydrolase activity"/>
    <property type="evidence" value="ECO:0007669"/>
    <property type="project" value="UniProtKB-KW"/>
</dbReference>
<feature type="domain" description="AAA+ ATPase" evidence="4">
    <location>
        <begin position="334"/>
        <end position="485"/>
    </location>
</feature>
<comment type="caution">
    <text evidence="5">The sequence shown here is derived from an EMBL/GenBank/DDBJ whole genome shotgun (WGS) entry which is preliminary data.</text>
</comment>
<dbReference type="Gene3D" id="2.30.30.940">
    <property type="match status" value="1"/>
</dbReference>
<keyword evidence="3 5" id="KW-0347">Helicase</keyword>
<keyword evidence="3" id="KW-0378">Hydrolase</keyword>
<keyword evidence="3" id="KW-0238">DNA-binding</keyword>
<dbReference type="GO" id="GO:0009338">
    <property type="term" value="C:exodeoxyribonuclease V complex"/>
    <property type="evidence" value="ECO:0007669"/>
    <property type="project" value="TreeGrafter"/>
</dbReference>
<dbReference type="SMART" id="SM00382">
    <property type="entry name" value="AAA"/>
    <property type="match status" value="1"/>
</dbReference>
<evidence type="ECO:0000256" key="3">
    <source>
        <dbReference type="HAMAP-Rule" id="MF_01488"/>
    </source>
</evidence>
<dbReference type="GO" id="GO:0006310">
    <property type="term" value="P:DNA recombination"/>
    <property type="evidence" value="ECO:0007669"/>
    <property type="project" value="InterPro"/>
</dbReference>
<dbReference type="GO" id="GO:0005524">
    <property type="term" value="F:ATP binding"/>
    <property type="evidence" value="ECO:0007669"/>
    <property type="project" value="UniProtKB-UniRule"/>
</dbReference>
<evidence type="ECO:0000256" key="2">
    <source>
        <dbReference type="ARBA" id="ARBA00022840"/>
    </source>
</evidence>
<dbReference type="Gene3D" id="3.40.50.300">
    <property type="entry name" value="P-loop containing nucleotide triphosphate hydrolases"/>
    <property type="match status" value="2"/>
</dbReference>
<dbReference type="InterPro" id="IPR010994">
    <property type="entry name" value="RuvA_2-like"/>
</dbReference>
<dbReference type="Pfam" id="PF14490">
    <property type="entry name" value="HHH_RecD2"/>
    <property type="match status" value="1"/>
</dbReference>
<dbReference type="Pfam" id="PF14520">
    <property type="entry name" value="HHH_5"/>
    <property type="match status" value="1"/>
</dbReference>
<comment type="catalytic activity">
    <reaction evidence="3">
        <text>ATP + H2O = ADP + phosphate + H(+)</text>
        <dbReference type="Rhea" id="RHEA:13065"/>
        <dbReference type="ChEBI" id="CHEBI:15377"/>
        <dbReference type="ChEBI" id="CHEBI:15378"/>
        <dbReference type="ChEBI" id="CHEBI:30616"/>
        <dbReference type="ChEBI" id="CHEBI:43474"/>
        <dbReference type="ChEBI" id="CHEBI:456216"/>
        <dbReference type="EC" id="5.6.2.3"/>
    </reaction>
</comment>
<proteinExistence type="inferred from homology"/>
<gene>
    <name evidence="3" type="primary">recD2</name>
    <name evidence="5" type="ORF">OCV57_03370</name>
</gene>
<dbReference type="SUPFAM" id="SSF47781">
    <property type="entry name" value="RuvA domain 2-like"/>
    <property type="match status" value="1"/>
</dbReference>
<name>A0AAE3LH41_9FIRM</name>
<dbReference type="InterPro" id="IPR006345">
    <property type="entry name" value="RecD2"/>
</dbReference>
<keyword evidence="3" id="KW-0413">Isomerase</keyword>
<dbReference type="CDD" id="cd18809">
    <property type="entry name" value="SF1_C_RecD"/>
    <property type="match status" value="1"/>
</dbReference>
<dbReference type="Pfam" id="PF13538">
    <property type="entry name" value="UvrD_C_2"/>
    <property type="match status" value="1"/>
</dbReference>
<dbReference type="AlphaFoldDB" id="A0AAE3LH41"/>
<dbReference type="Proteomes" id="UP001208131">
    <property type="component" value="Unassembled WGS sequence"/>
</dbReference>
<dbReference type="Gene3D" id="1.10.150.20">
    <property type="entry name" value="5' to 3' exonuclease, C-terminal subdomain"/>
    <property type="match status" value="1"/>
</dbReference>
<dbReference type="Pfam" id="PF18335">
    <property type="entry name" value="SH3_13"/>
    <property type="match status" value="1"/>
</dbReference>